<evidence type="ECO:0000256" key="1">
    <source>
        <dbReference type="SAM" id="SignalP"/>
    </source>
</evidence>
<sequence>MLIRPAVPGFVAAALLASALVSGCSGGSGEATDTKSPPPSAKEQAYYRCLESNGVTLEKRDDGQLRVDKDKYDAAVEAKAQTKCVDLLPGQESAAPAPAEVVVKAMKFSACVRENGFSDYPDPDPKTAKVELTADQQPKYATPAFQAAAQKCSSGSSGGVVGG</sequence>
<evidence type="ECO:0000313" key="2">
    <source>
        <dbReference type="EMBL" id="WTU75038.1"/>
    </source>
</evidence>
<gene>
    <name evidence="2" type="ORF">OG327_17910</name>
</gene>
<name>A0AAU2JU96_9ACTN</name>
<protein>
    <recommendedName>
        <fullName evidence="3">Lipoprotein</fullName>
    </recommendedName>
</protein>
<proteinExistence type="predicted"/>
<keyword evidence="1" id="KW-0732">Signal</keyword>
<dbReference type="AlphaFoldDB" id="A0AAU2JU96"/>
<feature type="chain" id="PRO_5043480165" description="Lipoprotein" evidence="1">
    <location>
        <begin position="28"/>
        <end position="163"/>
    </location>
</feature>
<reference evidence="2" key="1">
    <citation type="submission" date="2022-10" db="EMBL/GenBank/DDBJ databases">
        <title>The complete genomes of actinobacterial strains from the NBC collection.</title>
        <authorList>
            <person name="Joergensen T.S."/>
            <person name="Alvarez Arevalo M."/>
            <person name="Sterndorff E.B."/>
            <person name="Faurdal D."/>
            <person name="Vuksanovic O."/>
            <person name="Mourched A.-S."/>
            <person name="Charusanti P."/>
            <person name="Shaw S."/>
            <person name="Blin K."/>
            <person name="Weber T."/>
        </authorList>
    </citation>
    <scope>NUCLEOTIDE SEQUENCE</scope>
    <source>
        <strain evidence="2">NBC_00049</strain>
    </source>
</reference>
<accession>A0AAU2JU96</accession>
<organism evidence="2">
    <name type="scientific">Streptomyces sp. NBC_00049</name>
    <dbReference type="NCBI Taxonomy" id="2903617"/>
    <lineage>
        <taxon>Bacteria</taxon>
        <taxon>Bacillati</taxon>
        <taxon>Actinomycetota</taxon>
        <taxon>Actinomycetes</taxon>
        <taxon>Kitasatosporales</taxon>
        <taxon>Streptomycetaceae</taxon>
        <taxon>Streptomyces</taxon>
    </lineage>
</organism>
<dbReference type="EMBL" id="CP108264">
    <property type="protein sequence ID" value="WTU75038.1"/>
    <property type="molecule type" value="Genomic_DNA"/>
</dbReference>
<feature type="signal peptide" evidence="1">
    <location>
        <begin position="1"/>
        <end position="27"/>
    </location>
</feature>
<evidence type="ECO:0008006" key="3">
    <source>
        <dbReference type="Google" id="ProtNLM"/>
    </source>
</evidence>
<dbReference type="PROSITE" id="PS51257">
    <property type="entry name" value="PROKAR_LIPOPROTEIN"/>
    <property type="match status" value="1"/>
</dbReference>